<evidence type="ECO:0000256" key="3">
    <source>
        <dbReference type="ARBA" id="ARBA00023012"/>
    </source>
</evidence>
<dbReference type="GO" id="GO:0006355">
    <property type="term" value="P:regulation of DNA-templated transcription"/>
    <property type="evidence" value="ECO:0007669"/>
    <property type="project" value="InterPro"/>
</dbReference>
<dbReference type="Pfam" id="PF02518">
    <property type="entry name" value="HATPase_c"/>
    <property type="match status" value="1"/>
</dbReference>
<gene>
    <name evidence="6" type="ORF">BN381_10301</name>
</gene>
<dbReference type="eggNOG" id="COG4585">
    <property type="taxonomic scope" value="Bacteria"/>
</dbReference>
<dbReference type="Gene3D" id="3.30.565.10">
    <property type="entry name" value="Histidine kinase-like ATPase, C-terminal domain"/>
    <property type="match status" value="1"/>
</dbReference>
<name>R4YW29_9ACTN</name>
<dbReference type="eggNOG" id="COG3829">
    <property type="taxonomic scope" value="Bacteria"/>
</dbReference>
<keyword evidence="3" id="KW-0902">Two-component regulatory system</keyword>
<dbReference type="SUPFAM" id="SSF55785">
    <property type="entry name" value="PYP-like sensor domain (PAS domain)"/>
    <property type="match status" value="4"/>
</dbReference>
<dbReference type="PANTHER" id="PTHR24421">
    <property type="entry name" value="NITRATE/NITRITE SENSOR PROTEIN NARX-RELATED"/>
    <property type="match status" value="1"/>
</dbReference>
<feature type="domain" description="PAS" evidence="5">
    <location>
        <begin position="389"/>
        <end position="433"/>
    </location>
</feature>
<reference evidence="6 7" key="1">
    <citation type="journal article" date="2013" name="ISME J.">
        <title>Metabolic model for the filamentous 'Candidatus Microthrix parvicella' based on genomic and metagenomic analyses.</title>
        <authorList>
            <person name="Jon McIlroy S."/>
            <person name="Kristiansen R."/>
            <person name="Albertsen M."/>
            <person name="Michael Karst S."/>
            <person name="Rossetti S."/>
            <person name="Lund Nielsen J."/>
            <person name="Tandoi V."/>
            <person name="James Seviour R."/>
            <person name="Nielsen P.H."/>
        </authorList>
    </citation>
    <scope>NUCLEOTIDE SEQUENCE [LARGE SCALE GENOMIC DNA]</scope>
    <source>
        <strain evidence="6 7">RN1</strain>
    </source>
</reference>
<dbReference type="Gene3D" id="3.30.450.20">
    <property type="entry name" value="PAS domain"/>
    <property type="match status" value="4"/>
</dbReference>
<dbReference type="CDD" id="cd00130">
    <property type="entry name" value="PAS"/>
    <property type="match status" value="3"/>
</dbReference>
<dbReference type="InterPro" id="IPR013656">
    <property type="entry name" value="PAS_4"/>
</dbReference>
<keyword evidence="1" id="KW-0808">Transferase</keyword>
<dbReference type="AlphaFoldDB" id="R4YW29"/>
<dbReference type="GO" id="GO:0016020">
    <property type="term" value="C:membrane"/>
    <property type="evidence" value="ECO:0007669"/>
    <property type="project" value="InterPro"/>
</dbReference>
<dbReference type="InterPro" id="IPR013767">
    <property type="entry name" value="PAS_fold"/>
</dbReference>
<dbReference type="SMART" id="SM00387">
    <property type="entry name" value="HATPase_c"/>
    <property type="match status" value="1"/>
</dbReference>
<dbReference type="PANTHER" id="PTHR24421:SF56">
    <property type="entry name" value="OXYGEN SENSOR HISTIDINE KINASE RESPONSE REGULATOR DOST"/>
    <property type="match status" value="1"/>
</dbReference>
<dbReference type="InterPro" id="IPR000014">
    <property type="entry name" value="PAS"/>
</dbReference>
<proteinExistence type="predicted"/>
<comment type="caution">
    <text evidence="6">The sequence shown here is derived from an EMBL/GenBank/DDBJ whole genome shotgun (WGS) entry which is preliminary data.</text>
</comment>
<dbReference type="PROSITE" id="PS50112">
    <property type="entry name" value="PAS"/>
    <property type="match status" value="3"/>
</dbReference>
<dbReference type="Gene3D" id="1.20.5.1930">
    <property type="match status" value="1"/>
</dbReference>
<evidence type="ECO:0000256" key="1">
    <source>
        <dbReference type="ARBA" id="ARBA00022679"/>
    </source>
</evidence>
<dbReference type="GO" id="GO:0046983">
    <property type="term" value="F:protein dimerization activity"/>
    <property type="evidence" value="ECO:0007669"/>
    <property type="project" value="InterPro"/>
</dbReference>
<dbReference type="Pfam" id="PF08448">
    <property type="entry name" value="PAS_4"/>
    <property type="match status" value="1"/>
</dbReference>
<evidence type="ECO:0000256" key="4">
    <source>
        <dbReference type="SAM" id="MobiDB-lite"/>
    </source>
</evidence>
<accession>R4YW29</accession>
<dbReference type="InterPro" id="IPR035965">
    <property type="entry name" value="PAS-like_dom_sf"/>
</dbReference>
<dbReference type="InterPro" id="IPR036890">
    <property type="entry name" value="HATPase_C_sf"/>
</dbReference>
<dbReference type="InterPro" id="IPR003594">
    <property type="entry name" value="HATPase_dom"/>
</dbReference>
<dbReference type="Proteomes" id="UP000018291">
    <property type="component" value="Unassembled WGS sequence"/>
</dbReference>
<dbReference type="InterPro" id="IPR050482">
    <property type="entry name" value="Sensor_HK_TwoCompSys"/>
</dbReference>
<keyword evidence="7" id="KW-1185">Reference proteome</keyword>
<dbReference type="Pfam" id="PF07730">
    <property type="entry name" value="HisKA_3"/>
    <property type="match status" value="1"/>
</dbReference>
<dbReference type="EMBL" id="CANL01000001">
    <property type="protein sequence ID" value="CCM62070.1"/>
    <property type="molecule type" value="Genomic_DNA"/>
</dbReference>
<sequence length="726" mass="78313">MHSGEGSSDRAAPSTTLSDFPESARVLLDAMPDAVLVVDDDGRIVLSNAEAEALFRYEPGSMLGMKVESLVPLGLRQRHEELREHYHHQPLRRSMGTCGQRLTGITSHGSVFPTEINLSPCQYGGATYVVAAVRDISDRVQLDRDHRRVLASLDSLPSLVVVIDPDNLWIGYANDGARRMSGYPVDELTSMTPLTLLPGMSRAEFSALVARARTDGQATAETDLQHSDGRRLPLEIWATFVDGVPGGDAAVCVLFGRDVSDRRQAQDQHRAVLDKLRRVAVSAGISIWTLDREGTVVFAQGAELSHLGRLGDAVGRGIAELFESFPTVVAAFDEALGGVDTSTVVSVGGESRQISFQPVIGDGSEVVEVIGTAVDVGELEASRQAAAWERDRLDATHRSMSQGMLTVSIEGTVLEANPAFCGLVGLSHTEVLNSRRPFSFLSEREGNSEFEATWMILAEVGHVEFSTELVRPDGSRIPVLVTADRIAGHPDQALVLFSDLSIRRRFENDLDTANAVLVAADERERIARDLHDRVIQRIFATGISLQSTQSRTADARIAARLGQAVDELDLVIRELRTSVFELHQTPSGGASGVRRDVLAVIDEATRVLGFRPDVRFEGVIEDLDIEVEVDLLAVVRESLTNVARHAAATAASVAVTVDDESLELVVDDNGVGSKPATASTGHGMSNMAGRAERRGGNLVMSPNGPGAGSTLRWWVPLPSEQPESGR</sequence>
<keyword evidence="2" id="KW-0418">Kinase</keyword>
<dbReference type="Pfam" id="PF00989">
    <property type="entry name" value="PAS"/>
    <property type="match status" value="1"/>
</dbReference>
<protein>
    <recommendedName>
        <fullName evidence="5">PAS domain-containing protein</fullName>
    </recommendedName>
</protein>
<dbReference type="HOGENOM" id="CLU_381165_0_0_11"/>
<dbReference type="STRING" id="1229780.BN381_10301"/>
<dbReference type="Pfam" id="PF13426">
    <property type="entry name" value="PAS_9"/>
    <property type="match status" value="1"/>
</dbReference>
<evidence type="ECO:0000256" key="2">
    <source>
        <dbReference type="ARBA" id="ARBA00022777"/>
    </source>
</evidence>
<organism evidence="6 7">
    <name type="scientific">Candidatus Neomicrothrix parvicella RN1</name>
    <dbReference type="NCBI Taxonomy" id="1229780"/>
    <lineage>
        <taxon>Bacteria</taxon>
        <taxon>Bacillati</taxon>
        <taxon>Actinomycetota</taxon>
        <taxon>Acidimicrobiia</taxon>
        <taxon>Acidimicrobiales</taxon>
        <taxon>Microthrixaceae</taxon>
        <taxon>Candidatus Neomicrothrix</taxon>
    </lineage>
</organism>
<dbReference type="SUPFAM" id="SSF55874">
    <property type="entry name" value="ATPase domain of HSP90 chaperone/DNA topoisomerase II/histidine kinase"/>
    <property type="match status" value="1"/>
</dbReference>
<evidence type="ECO:0000313" key="6">
    <source>
        <dbReference type="EMBL" id="CCM62070.1"/>
    </source>
</evidence>
<evidence type="ECO:0000259" key="5">
    <source>
        <dbReference type="PROSITE" id="PS50112"/>
    </source>
</evidence>
<feature type="region of interest" description="Disordered" evidence="4">
    <location>
        <begin position="669"/>
        <end position="726"/>
    </location>
</feature>
<dbReference type="GO" id="GO:0000155">
    <property type="term" value="F:phosphorelay sensor kinase activity"/>
    <property type="evidence" value="ECO:0007669"/>
    <property type="project" value="InterPro"/>
</dbReference>
<feature type="domain" description="PAS" evidence="5">
    <location>
        <begin position="145"/>
        <end position="188"/>
    </location>
</feature>
<evidence type="ECO:0000313" key="7">
    <source>
        <dbReference type="Proteomes" id="UP000018291"/>
    </source>
</evidence>
<dbReference type="InterPro" id="IPR011712">
    <property type="entry name" value="Sig_transdc_His_kin_sub3_dim/P"/>
</dbReference>
<feature type="domain" description="PAS" evidence="5">
    <location>
        <begin position="20"/>
        <end position="94"/>
    </location>
</feature>
<dbReference type="NCBIfam" id="TIGR00229">
    <property type="entry name" value="sensory_box"/>
    <property type="match status" value="3"/>
</dbReference>
<dbReference type="SMART" id="SM00091">
    <property type="entry name" value="PAS"/>
    <property type="match status" value="4"/>
</dbReference>